<accession>A0AAI8VNX3</accession>
<feature type="region of interest" description="Disordered" evidence="1">
    <location>
        <begin position="136"/>
        <end position="190"/>
    </location>
</feature>
<dbReference type="Proteomes" id="UP001295740">
    <property type="component" value="Unassembled WGS sequence"/>
</dbReference>
<dbReference type="GO" id="GO:0005655">
    <property type="term" value="C:nucleolar ribonuclease P complex"/>
    <property type="evidence" value="ECO:0007669"/>
    <property type="project" value="TreeGrafter"/>
</dbReference>
<dbReference type="GO" id="GO:0008033">
    <property type="term" value="P:tRNA processing"/>
    <property type="evidence" value="ECO:0007669"/>
    <property type="project" value="TreeGrafter"/>
</dbReference>
<keyword evidence="3" id="KW-1185">Reference proteome</keyword>
<dbReference type="InterPro" id="IPR007175">
    <property type="entry name" value="Rpr2/Snm1/Rpp21"/>
</dbReference>
<reference evidence="2" key="1">
    <citation type="submission" date="2023-10" db="EMBL/GenBank/DDBJ databases">
        <authorList>
            <person name="Hackl T."/>
        </authorList>
    </citation>
    <scope>NUCLEOTIDE SEQUENCE</scope>
</reference>
<comment type="caution">
    <text evidence="2">The sequence shown here is derived from an EMBL/GenBank/DDBJ whole genome shotgun (WGS) entry which is preliminary data.</text>
</comment>
<evidence type="ECO:0000313" key="2">
    <source>
        <dbReference type="EMBL" id="CAJ2511321.1"/>
    </source>
</evidence>
<sequence>MADDLTPASLRFLSDAAHLLATSAPQTSAHLMIQRNSLMFSHDIPQSDAQRQHVCGSCGHIMISGQVDVLDIESDEARRKKIASQGKSVKKDEPRKGCRKRVTCGSCGSYTKINLPPANAITRRRLKQSSRFAAVANTPSISTPSNHSPAPPLEVARPSANASSKKRAKNRKQGLQALLQQSSNAKPSVGLGLSLADFMKK</sequence>
<dbReference type="Pfam" id="PF04032">
    <property type="entry name" value="Rpr2"/>
    <property type="match status" value="1"/>
</dbReference>
<dbReference type="PANTHER" id="PTHR14742:SF3">
    <property type="entry name" value="RIBONUCLEASE MRP PROTEIN SUBUNIT SNM1"/>
    <property type="match status" value="1"/>
</dbReference>
<dbReference type="EMBL" id="CAUWAG010000018">
    <property type="protein sequence ID" value="CAJ2511321.1"/>
    <property type="molecule type" value="Genomic_DNA"/>
</dbReference>
<protein>
    <submittedName>
        <fullName evidence="2">Uu.00g069460.m01.CDS01</fullName>
    </submittedName>
</protein>
<gene>
    <name evidence="2" type="ORF">KHLLAP_LOCUS11789</name>
</gene>
<feature type="compositionally biased region" description="Polar residues" evidence="1">
    <location>
        <begin position="137"/>
        <end position="148"/>
    </location>
</feature>
<organism evidence="2 3">
    <name type="scientific">Anthostomella pinea</name>
    <dbReference type="NCBI Taxonomy" id="933095"/>
    <lineage>
        <taxon>Eukaryota</taxon>
        <taxon>Fungi</taxon>
        <taxon>Dikarya</taxon>
        <taxon>Ascomycota</taxon>
        <taxon>Pezizomycotina</taxon>
        <taxon>Sordariomycetes</taxon>
        <taxon>Xylariomycetidae</taxon>
        <taxon>Xylariales</taxon>
        <taxon>Xylariaceae</taxon>
        <taxon>Anthostomella</taxon>
    </lineage>
</organism>
<dbReference type="PANTHER" id="PTHR14742">
    <property type="entry name" value="RIBONUCLEASE P SUBUNIT P21"/>
    <property type="match status" value="1"/>
</dbReference>
<evidence type="ECO:0000256" key="1">
    <source>
        <dbReference type="SAM" id="MobiDB-lite"/>
    </source>
</evidence>
<name>A0AAI8VNX3_9PEZI</name>
<proteinExistence type="predicted"/>
<evidence type="ECO:0000313" key="3">
    <source>
        <dbReference type="Proteomes" id="UP001295740"/>
    </source>
</evidence>
<dbReference type="AlphaFoldDB" id="A0AAI8VNX3"/>